<evidence type="ECO:0000313" key="1">
    <source>
        <dbReference type="EMBL" id="MBU9737919.1"/>
    </source>
</evidence>
<gene>
    <name evidence="1" type="ORF">KTH89_15350</name>
</gene>
<dbReference type="RefSeq" id="WP_158342621.1">
    <property type="nucleotide sequence ID" value="NZ_JAHQCW010000027.1"/>
</dbReference>
<reference evidence="1" key="1">
    <citation type="submission" date="2021-06" db="EMBL/GenBank/DDBJ databases">
        <title>Description of novel taxa of the family Lachnospiraceae.</title>
        <authorList>
            <person name="Chaplin A.V."/>
            <person name="Sokolova S.R."/>
            <person name="Pikina A.P."/>
            <person name="Korzhanova M."/>
            <person name="Belova V."/>
            <person name="Korostin D."/>
            <person name="Efimov B.A."/>
        </authorList>
    </citation>
    <scope>NUCLEOTIDE SEQUENCE</scope>
    <source>
        <strain evidence="1">ASD5720</strain>
    </source>
</reference>
<dbReference type="SUPFAM" id="SSF52540">
    <property type="entry name" value="P-loop containing nucleoside triphosphate hydrolases"/>
    <property type="match status" value="1"/>
</dbReference>
<keyword evidence="1" id="KW-0418">Kinase</keyword>
<dbReference type="GO" id="GO:0016301">
    <property type="term" value="F:kinase activity"/>
    <property type="evidence" value="ECO:0007669"/>
    <property type="project" value="UniProtKB-KW"/>
</dbReference>
<dbReference type="PANTHER" id="PTHR37816:SF3">
    <property type="entry name" value="MODULATES DNA TOPOLOGY"/>
    <property type="match status" value="1"/>
</dbReference>
<dbReference type="InterPro" id="IPR052922">
    <property type="entry name" value="Cytidylate_Kinase-2"/>
</dbReference>
<dbReference type="AlphaFoldDB" id="A0A949K1C9"/>
<keyword evidence="1" id="KW-0808">Transferase</keyword>
<dbReference type="InterPro" id="IPR027417">
    <property type="entry name" value="P-loop_NTPase"/>
</dbReference>
<organism evidence="1 2">
    <name type="scientific">Diplocloster agilis</name>
    <dbReference type="NCBI Taxonomy" id="2850323"/>
    <lineage>
        <taxon>Bacteria</taxon>
        <taxon>Bacillati</taxon>
        <taxon>Bacillota</taxon>
        <taxon>Clostridia</taxon>
        <taxon>Lachnospirales</taxon>
        <taxon>Lachnospiraceae</taxon>
        <taxon>Diplocloster</taxon>
    </lineage>
</organism>
<proteinExistence type="predicted"/>
<accession>A0A949K1C9</accession>
<name>A0A949K1C9_9FIRM</name>
<dbReference type="EMBL" id="JAHQCW010000027">
    <property type="protein sequence ID" value="MBU9737919.1"/>
    <property type="molecule type" value="Genomic_DNA"/>
</dbReference>
<comment type="caution">
    <text evidence="1">The sequence shown here is derived from an EMBL/GenBank/DDBJ whole genome shotgun (WGS) entry which is preliminary data.</text>
</comment>
<evidence type="ECO:0000313" key="2">
    <source>
        <dbReference type="Proteomes" id="UP000712157"/>
    </source>
</evidence>
<keyword evidence="2" id="KW-1185">Reference proteome</keyword>
<protein>
    <submittedName>
        <fullName evidence="1">Adenylate kinase</fullName>
    </submittedName>
</protein>
<sequence>MFKVIVIGCPGAGKSTFARKLRDAAKLPLFYLDVLWHRPDQTNVSRDEFDVCVDEIIKRDTWIIDGNYLRTLETRLAACDTVFFMDYPLDVCLAGAKSRIGKRREDLPWIESEFDDEFKQWIMDFPKEQLPQIYKMLEKYQDSKNIIIFKTRKDADDYLNKMFSQ</sequence>
<dbReference type="PANTHER" id="PTHR37816">
    <property type="entry name" value="YALI0E33011P"/>
    <property type="match status" value="1"/>
</dbReference>
<dbReference type="Gene3D" id="3.40.50.300">
    <property type="entry name" value="P-loop containing nucleotide triphosphate hydrolases"/>
    <property type="match status" value="1"/>
</dbReference>
<dbReference type="Proteomes" id="UP000712157">
    <property type="component" value="Unassembled WGS sequence"/>
</dbReference>